<feature type="transmembrane region" description="Helical" evidence="1">
    <location>
        <begin position="180"/>
        <end position="198"/>
    </location>
</feature>
<dbReference type="Proteomes" id="UP000186720">
    <property type="component" value="Unassembled WGS sequence"/>
</dbReference>
<dbReference type="PANTHER" id="PTHR23028">
    <property type="entry name" value="ACETYLTRANSFERASE"/>
    <property type="match status" value="1"/>
</dbReference>
<keyword evidence="4" id="KW-1185">Reference proteome</keyword>
<feature type="transmembrane region" description="Helical" evidence="1">
    <location>
        <begin position="81"/>
        <end position="109"/>
    </location>
</feature>
<dbReference type="RefSeq" id="WP_074488002.1">
    <property type="nucleotide sequence ID" value="NZ_FPAM01000001.1"/>
</dbReference>
<keyword evidence="1" id="KW-0812">Transmembrane</keyword>
<evidence type="ECO:0000313" key="3">
    <source>
        <dbReference type="EMBL" id="OKS85162.1"/>
    </source>
</evidence>
<dbReference type="GO" id="GO:0016747">
    <property type="term" value="F:acyltransferase activity, transferring groups other than amino-acyl groups"/>
    <property type="evidence" value="ECO:0007669"/>
    <property type="project" value="InterPro"/>
</dbReference>
<proteinExistence type="predicted"/>
<comment type="caution">
    <text evidence="3">The sequence shown here is derived from an EMBL/GenBank/DDBJ whole genome shotgun (WGS) entry which is preliminary data.</text>
</comment>
<keyword evidence="1" id="KW-0472">Membrane</keyword>
<dbReference type="AlphaFoldDB" id="A0A1Q5ZTR3"/>
<dbReference type="InterPro" id="IPR002656">
    <property type="entry name" value="Acyl_transf_3_dom"/>
</dbReference>
<protein>
    <recommendedName>
        <fullName evidence="2">Acyltransferase 3 domain-containing protein</fullName>
    </recommendedName>
</protein>
<keyword evidence="1" id="KW-1133">Transmembrane helix</keyword>
<dbReference type="OrthoDB" id="9796461at2"/>
<gene>
    <name evidence="3" type="ORF">RG47T_0606</name>
</gene>
<feature type="transmembrane region" description="Helical" evidence="1">
    <location>
        <begin position="42"/>
        <end position="60"/>
    </location>
</feature>
<evidence type="ECO:0000259" key="2">
    <source>
        <dbReference type="Pfam" id="PF01757"/>
    </source>
</evidence>
<evidence type="ECO:0000313" key="4">
    <source>
        <dbReference type="Proteomes" id="UP000186720"/>
    </source>
</evidence>
<dbReference type="EMBL" id="MPPL01000001">
    <property type="protein sequence ID" value="OKS85162.1"/>
    <property type="molecule type" value="Genomic_DNA"/>
</dbReference>
<accession>A0A1Q5ZTR3</accession>
<evidence type="ECO:0000256" key="1">
    <source>
        <dbReference type="SAM" id="Phobius"/>
    </source>
</evidence>
<name>A0A1Q5ZTR3_9SPHI</name>
<feature type="transmembrane region" description="Helical" evidence="1">
    <location>
        <begin position="12"/>
        <end position="30"/>
    </location>
</feature>
<feature type="transmembrane region" description="Helical" evidence="1">
    <location>
        <begin position="305"/>
        <end position="325"/>
    </location>
</feature>
<reference evidence="3 4" key="1">
    <citation type="submission" date="2016-11" db="EMBL/GenBank/DDBJ databases">
        <title>Whole Genome Sequencing of Mucilaginibacter polytrichastri RG4-7(T) isolated from the moss sample.</title>
        <authorList>
            <person name="Li Y."/>
        </authorList>
    </citation>
    <scope>NUCLEOTIDE SEQUENCE [LARGE SCALE GENOMIC DNA]</scope>
    <source>
        <strain evidence="3 4">RG4-7</strain>
    </source>
</reference>
<feature type="transmembrane region" description="Helical" evidence="1">
    <location>
        <begin position="148"/>
        <end position="165"/>
    </location>
</feature>
<feature type="domain" description="Acyltransferase 3" evidence="2">
    <location>
        <begin position="10"/>
        <end position="322"/>
    </location>
</feature>
<feature type="transmembrane region" description="Helical" evidence="1">
    <location>
        <begin position="210"/>
        <end position="229"/>
    </location>
</feature>
<sequence length="335" mass="38559">MTEKKYNWEFLSLTRFLLAFIVLSGHLKVYTDIGLLNWYTKFGSFEAIFGFLLISGFSIGKSIQKNKKSYFLRRAERIYPVYIASIILLLITIPPNFSGSFIIVLLINLVFMNQVLIGTSLVGPAWSLALEVWLYAFAPLLLKASYKLLIYLIATSFICYCGYTLGRTLFHWPYYSGTKFGINLILLSFIWIAGFGLATHQSQIKLFSKVIASIFILHILLTVTIQLLFRLKHHKFHEFIATDVVIYVFASLCLLGVFYIVVLNHRLPALSINTKKLFHLLGNISYPLYLIHCSVFDFLKKLNILNVPLMIIISLAASYIIYYIFDFYSRRRAIS</sequence>
<dbReference type="Pfam" id="PF01757">
    <property type="entry name" value="Acyl_transf_3"/>
    <property type="match status" value="1"/>
</dbReference>
<feature type="transmembrane region" description="Helical" evidence="1">
    <location>
        <begin position="115"/>
        <end position="136"/>
    </location>
</feature>
<feature type="transmembrane region" description="Helical" evidence="1">
    <location>
        <begin position="244"/>
        <end position="265"/>
    </location>
</feature>
<dbReference type="InterPro" id="IPR050879">
    <property type="entry name" value="Acyltransferase_3"/>
</dbReference>
<organism evidence="3 4">
    <name type="scientific">Mucilaginibacter polytrichastri</name>
    <dbReference type="NCBI Taxonomy" id="1302689"/>
    <lineage>
        <taxon>Bacteria</taxon>
        <taxon>Pseudomonadati</taxon>
        <taxon>Bacteroidota</taxon>
        <taxon>Sphingobacteriia</taxon>
        <taxon>Sphingobacteriales</taxon>
        <taxon>Sphingobacteriaceae</taxon>
        <taxon>Mucilaginibacter</taxon>
    </lineage>
</organism>
<feature type="transmembrane region" description="Helical" evidence="1">
    <location>
        <begin position="277"/>
        <end position="299"/>
    </location>
</feature>